<evidence type="ECO:0000313" key="3">
    <source>
        <dbReference type="Proteomes" id="UP000061569"/>
    </source>
</evidence>
<sequence length="49" mass="4819">MEGVERGVGGVGVWGHGERPAGGRCGDGVDMGAIVAPASLRPGGRGRCD</sequence>
<feature type="compositionally biased region" description="Gly residues" evidence="1">
    <location>
        <begin position="1"/>
        <end position="15"/>
    </location>
</feature>
<name>A0A0S2DH84_LYSEN</name>
<dbReference type="KEGG" id="lez:GLE_2355"/>
<dbReference type="EMBL" id="CP013140">
    <property type="protein sequence ID" value="ALN57704.1"/>
    <property type="molecule type" value="Genomic_DNA"/>
</dbReference>
<dbReference type="Proteomes" id="UP000061569">
    <property type="component" value="Chromosome"/>
</dbReference>
<reference evidence="2 3" key="1">
    <citation type="submission" date="2015-11" db="EMBL/GenBank/DDBJ databases">
        <title>Genome sequences of Lysobacter enzymogenes strain C3 and Lysobacter antibioticus ATCC 29479.</title>
        <authorList>
            <person name="Kobayashi D.Y."/>
        </authorList>
    </citation>
    <scope>NUCLEOTIDE SEQUENCE [LARGE SCALE GENOMIC DNA]</scope>
    <source>
        <strain evidence="2 3">C3</strain>
    </source>
</reference>
<evidence type="ECO:0000313" key="2">
    <source>
        <dbReference type="EMBL" id="ALN57704.1"/>
    </source>
</evidence>
<dbReference type="AlphaFoldDB" id="A0A0S2DH84"/>
<evidence type="ECO:0000256" key="1">
    <source>
        <dbReference type="SAM" id="MobiDB-lite"/>
    </source>
</evidence>
<protein>
    <submittedName>
        <fullName evidence="2">Uncharacterized protein</fullName>
    </submittedName>
</protein>
<dbReference type="STRING" id="69.GLE_2355"/>
<accession>A0A0S2DH84</accession>
<gene>
    <name evidence="2" type="ORF">GLE_2355</name>
</gene>
<feature type="region of interest" description="Disordered" evidence="1">
    <location>
        <begin position="1"/>
        <end position="28"/>
    </location>
</feature>
<proteinExistence type="predicted"/>
<organism evidence="2 3">
    <name type="scientific">Lysobacter enzymogenes</name>
    <dbReference type="NCBI Taxonomy" id="69"/>
    <lineage>
        <taxon>Bacteria</taxon>
        <taxon>Pseudomonadati</taxon>
        <taxon>Pseudomonadota</taxon>
        <taxon>Gammaproteobacteria</taxon>
        <taxon>Lysobacterales</taxon>
        <taxon>Lysobacteraceae</taxon>
        <taxon>Lysobacter</taxon>
    </lineage>
</organism>